<proteinExistence type="inferred from homology"/>
<sequence length="193" mass="21582">MAEGEARGWQTAPRPSPATSGDIDNIIRIGKALLVGFIKTLMQQGTACHPQVTCVGQQDREDTSVEEHGVTDVPDSPQVTSLKECMLRIWQELSNNPEITRMVESVAGENPLQVLAEVSEHVFATGINWGRIVVFFYFAFRVIAQSSPEWFKLVINWALTFLRNRLVAWIQEQGGWVAMLSYSLSSSRSIEND</sequence>
<dbReference type="PANTHER" id="PTHR11256">
    <property type="entry name" value="BCL-2 RELATED"/>
    <property type="match status" value="1"/>
</dbReference>
<dbReference type="GO" id="GO:0015267">
    <property type="term" value="F:channel activity"/>
    <property type="evidence" value="ECO:0007669"/>
    <property type="project" value="TreeGrafter"/>
</dbReference>
<evidence type="ECO:0000256" key="2">
    <source>
        <dbReference type="ARBA" id="ARBA00022703"/>
    </source>
</evidence>
<dbReference type="OMA" id="DAAQMYS"/>
<dbReference type="InterPro" id="IPR036834">
    <property type="entry name" value="Bcl-2-like_sf"/>
</dbReference>
<accession>A0A8D0DKT9</accession>
<keyword evidence="2" id="KW-0053">Apoptosis</keyword>
<dbReference type="Proteomes" id="UP000694421">
    <property type="component" value="Unplaced"/>
</dbReference>
<dbReference type="GO" id="GO:0097192">
    <property type="term" value="P:extrinsic apoptotic signaling pathway in absence of ligand"/>
    <property type="evidence" value="ECO:0007669"/>
    <property type="project" value="TreeGrafter"/>
</dbReference>
<dbReference type="GO" id="GO:0001836">
    <property type="term" value="P:release of cytochrome c from mitochondria"/>
    <property type="evidence" value="ECO:0007669"/>
    <property type="project" value="TreeGrafter"/>
</dbReference>
<evidence type="ECO:0000256" key="3">
    <source>
        <dbReference type="SAM" id="MobiDB-lite"/>
    </source>
</evidence>
<dbReference type="PROSITE" id="PS50062">
    <property type="entry name" value="BCL2_FAMILY"/>
    <property type="match status" value="1"/>
</dbReference>
<feature type="region of interest" description="Disordered" evidence="3">
    <location>
        <begin position="1"/>
        <end position="22"/>
    </location>
</feature>
<dbReference type="CDD" id="cd06845">
    <property type="entry name" value="Bcl-2_like"/>
    <property type="match status" value="1"/>
</dbReference>
<dbReference type="GO" id="GO:0008630">
    <property type="term" value="P:intrinsic apoptotic signaling pathway in response to DNA damage"/>
    <property type="evidence" value="ECO:0007669"/>
    <property type="project" value="TreeGrafter"/>
</dbReference>
<dbReference type="SMART" id="SM00337">
    <property type="entry name" value="BCL"/>
    <property type="match status" value="1"/>
</dbReference>
<dbReference type="PANTHER" id="PTHR11256:SF42">
    <property type="entry name" value="APOPTOSIS REGULATOR BAX"/>
    <property type="match status" value="1"/>
</dbReference>
<dbReference type="SUPFAM" id="SSF56854">
    <property type="entry name" value="Bcl-2 inhibitors of programmed cell death"/>
    <property type="match status" value="1"/>
</dbReference>
<dbReference type="Ensembl" id="ENSSMRT00000006023.1">
    <property type="protein sequence ID" value="ENSSMRP00000005115.1"/>
    <property type="gene ID" value="ENSSMRG00000004199.1"/>
</dbReference>
<name>A0A8D0DKT9_SALMN</name>
<dbReference type="GO" id="GO:0051400">
    <property type="term" value="F:BH domain binding"/>
    <property type="evidence" value="ECO:0007669"/>
    <property type="project" value="TreeGrafter"/>
</dbReference>
<dbReference type="InterPro" id="IPR002475">
    <property type="entry name" value="Bcl2-like"/>
</dbReference>
<evidence type="ECO:0000256" key="1">
    <source>
        <dbReference type="ARBA" id="ARBA00009458"/>
    </source>
</evidence>
<evidence type="ECO:0000313" key="6">
    <source>
        <dbReference type="Proteomes" id="UP000694421"/>
    </source>
</evidence>
<dbReference type="PRINTS" id="PR01862">
    <property type="entry name" value="BCL2FAMILY"/>
</dbReference>
<evidence type="ECO:0000259" key="4">
    <source>
        <dbReference type="SMART" id="SM00337"/>
    </source>
</evidence>
<dbReference type="Pfam" id="PF00452">
    <property type="entry name" value="Bcl-2"/>
    <property type="match status" value="1"/>
</dbReference>
<dbReference type="GO" id="GO:0042981">
    <property type="term" value="P:regulation of apoptotic process"/>
    <property type="evidence" value="ECO:0007669"/>
    <property type="project" value="InterPro"/>
</dbReference>
<organism evidence="5 6">
    <name type="scientific">Salvator merianae</name>
    <name type="common">Argentine black and white tegu</name>
    <name type="synonym">Tupinambis merianae</name>
    <dbReference type="NCBI Taxonomy" id="96440"/>
    <lineage>
        <taxon>Eukaryota</taxon>
        <taxon>Metazoa</taxon>
        <taxon>Chordata</taxon>
        <taxon>Craniata</taxon>
        <taxon>Vertebrata</taxon>
        <taxon>Euteleostomi</taxon>
        <taxon>Lepidosauria</taxon>
        <taxon>Squamata</taxon>
        <taxon>Bifurcata</taxon>
        <taxon>Unidentata</taxon>
        <taxon>Episquamata</taxon>
        <taxon>Laterata</taxon>
        <taxon>Teiioidea</taxon>
        <taxon>Teiidae</taxon>
        <taxon>Salvator</taxon>
    </lineage>
</organism>
<dbReference type="GO" id="GO:0008053">
    <property type="term" value="P:mitochondrial fusion"/>
    <property type="evidence" value="ECO:0007669"/>
    <property type="project" value="TreeGrafter"/>
</dbReference>
<dbReference type="GO" id="GO:0005741">
    <property type="term" value="C:mitochondrial outer membrane"/>
    <property type="evidence" value="ECO:0007669"/>
    <property type="project" value="TreeGrafter"/>
</dbReference>
<dbReference type="InterPro" id="IPR046371">
    <property type="entry name" value="Bcl-2_BH1-3"/>
</dbReference>
<feature type="domain" description="Bcl-2 Bcl-2 homology region 1-3" evidence="4">
    <location>
        <begin position="86"/>
        <end position="176"/>
    </location>
</feature>
<dbReference type="Gene3D" id="1.10.437.10">
    <property type="entry name" value="Blc2-like"/>
    <property type="match status" value="1"/>
</dbReference>
<comment type="similarity">
    <text evidence="1">Belongs to the Bcl-2 family.</text>
</comment>
<dbReference type="InterPro" id="IPR026298">
    <property type="entry name" value="Bcl-2_fam"/>
</dbReference>
<dbReference type="AlphaFoldDB" id="A0A8D0DKT9"/>
<reference evidence="5" key="2">
    <citation type="submission" date="2025-09" db="UniProtKB">
        <authorList>
            <consortium name="Ensembl"/>
        </authorList>
    </citation>
    <scope>IDENTIFICATION</scope>
</reference>
<dbReference type="GeneTree" id="ENSGT00960000188719"/>
<protein>
    <recommendedName>
        <fullName evidence="4">Bcl-2 Bcl-2 homology region 1-3 domain-containing protein</fullName>
    </recommendedName>
</protein>
<keyword evidence="6" id="KW-1185">Reference proteome</keyword>
<evidence type="ECO:0000313" key="5">
    <source>
        <dbReference type="Ensembl" id="ENSSMRP00000005115.1"/>
    </source>
</evidence>
<reference evidence="5" key="1">
    <citation type="submission" date="2025-08" db="UniProtKB">
        <authorList>
            <consortium name="Ensembl"/>
        </authorList>
    </citation>
    <scope>IDENTIFICATION</scope>
</reference>